<dbReference type="SUPFAM" id="SSF53098">
    <property type="entry name" value="Ribonuclease H-like"/>
    <property type="match status" value="1"/>
</dbReference>
<dbReference type="CDD" id="cd09276">
    <property type="entry name" value="Rnase_HI_RT_non_LTR"/>
    <property type="match status" value="1"/>
</dbReference>
<comment type="caution">
    <text evidence="3">The sequence shown here is derived from an EMBL/GenBank/DDBJ whole genome shotgun (WGS) entry which is preliminary data.</text>
</comment>
<dbReference type="PROSITE" id="PS50158">
    <property type="entry name" value="ZF_CCHC"/>
    <property type="match status" value="1"/>
</dbReference>
<dbReference type="AlphaFoldDB" id="A0AAV3ZCT8"/>
<name>A0AAV3ZCT8_9GAST</name>
<dbReference type="Proteomes" id="UP000735302">
    <property type="component" value="Unassembled WGS sequence"/>
</dbReference>
<accession>A0AAV3ZCT8</accession>
<reference evidence="3 4" key="1">
    <citation type="journal article" date="2021" name="Elife">
        <title>Chloroplast acquisition without the gene transfer in kleptoplastic sea slugs, Plakobranchus ocellatus.</title>
        <authorList>
            <person name="Maeda T."/>
            <person name="Takahashi S."/>
            <person name="Yoshida T."/>
            <person name="Shimamura S."/>
            <person name="Takaki Y."/>
            <person name="Nagai Y."/>
            <person name="Toyoda A."/>
            <person name="Suzuki Y."/>
            <person name="Arimoto A."/>
            <person name="Ishii H."/>
            <person name="Satoh N."/>
            <person name="Nishiyama T."/>
            <person name="Hasebe M."/>
            <person name="Maruyama T."/>
            <person name="Minagawa J."/>
            <person name="Obokata J."/>
            <person name="Shigenobu S."/>
        </authorList>
    </citation>
    <scope>NUCLEOTIDE SEQUENCE [LARGE SCALE GENOMIC DNA]</scope>
</reference>
<dbReference type="InterPro" id="IPR036397">
    <property type="entry name" value="RNaseH_sf"/>
</dbReference>
<keyword evidence="1" id="KW-0863">Zinc-finger</keyword>
<dbReference type="PANTHER" id="PTHR33481">
    <property type="entry name" value="REVERSE TRANSCRIPTASE"/>
    <property type="match status" value="1"/>
</dbReference>
<dbReference type="InterPro" id="IPR001878">
    <property type="entry name" value="Znf_CCHC"/>
</dbReference>
<keyword evidence="1" id="KW-0862">Zinc</keyword>
<dbReference type="Gene3D" id="4.10.60.10">
    <property type="entry name" value="Zinc finger, CCHC-type"/>
    <property type="match status" value="1"/>
</dbReference>
<dbReference type="PANTHER" id="PTHR33481:SF1">
    <property type="entry name" value="ENDONUCLEASE_EXONUCLEASE_PHOSPHATASE DOMAIN-CONTAINING PROTEIN-RELATED"/>
    <property type="match status" value="1"/>
</dbReference>
<dbReference type="Gene3D" id="3.30.420.10">
    <property type="entry name" value="Ribonuclease H-like superfamily/Ribonuclease H"/>
    <property type="match status" value="1"/>
</dbReference>
<proteinExistence type="predicted"/>
<protein>
    <submittedName>
        <fullName evidence="3">Retrovirus-related pol polyprotein from type-1 retrotransposable element r1</fullName>
    </submittedName>
</protein>
<dbReference type="SUPFAM" id="SSF57756">
    <property type="entry name" value="Retrovirus zinc finger-like domains"/>
    <property type="match status" value="1"/>
</dbReference>
<organism evidence="3 4">
    <name type="scientific">Plakobranchus ocellatus</name>
    <dbReference type="NCBI Taxonomy" id="259542"/>
    <lineage>
        <taxon>Eukaryota</taxon>
        <taxon>Metazoa</taxon>
        <taxon>Spiralia</taxon>
        <taxon>Lophotrochozoa</taxon>
        <taxon>Mollusca</taxon>
        <taxon>Gastropoda</taxon>
        <taxon>Heterobranchia</taxon>
        <taxon>Euthyneura</taxon>
        <taxon>Panpulmonata</taxon>
        <taxon>Sacoglossa</taxon>
        <taxon>Placobranchoidea</taxon>
        <taxon>Plakobranchidae</taxon>
        <taxon>Plakobranchus</taxon>
    </lineage>
</organism>
<gene>
    <name evidence="3" type="ORF">PoB_001881200</name>
</gene>
<evidence type="ECO:0000313" key="4">
    <source>
        <dbReference type="Proteomes" id="UP000735302"/>
    </source>
</evidence>
<sequence length="708" mass="80329">MVISSKGSARVADRAPFKIHRELESILGDETIEVTKLGSGDLMVELKSNDQAKKLGAIATFLDIPVTVSPHKSLNSSKRVIRSRDLRCCSEEEMVEELSGVTHARRIKVRPGEDKIQTDTVVLTFDSPKPPSRIRAGYLTLDVRPYVPLPMRYYKCQRYGHGKDRCKKPAAVCVRCGKGGHVERDCSADPHCVNCKGDHTASSKTCLKFLEEQAILRYKAENGGTFQQARKAHLERTIQLCINNVQKWVSENGFRFSVSKTTCVHFHRQRIYTEPALHLDGQPISVKGEAKFLGVFFDSKLNFSSHVKYLKKKCLKALNLLRVVGHTDWGADRATLLRLYRTLVRSKLDYGSIIYGSSKKHVLRALDPIHHQGLRIALGAFRTTPIKSLYAEAGEPSLEHRCIKLASNYVLKLKSLPRNPCHDVVFETPLSDFSAVTKSEPNLVANTFEHFKNANISLNIIDNLHVQCPPPWEEHNITFDISLTKQNKENTSEVAYQKEFFRIKEKFSNHYAVFTDDSKLEEKVAAAAYFPEDPDRSKATRLRDGASVFSAELEGIALALAEIKKLTKYHKNFVIYSDSLSALQAIQSKISKDWDAEGANKLHEVLPNLGEDLHRRGEGAGRKRETAMCRLRVGRTWLTQSYLFKNEQPFCYACDSLYTVRHILIECPDFQDTRRKYFSVTDLYRLFREVNPSRIVGYLKDLGVYGKI</sequence>
<dbReference type="InterPro" id="IPR012337">
    <property type="entry name" value="RNaseH-like_sf"/>
</dbReference>
<evidence type="ECO:0000313" key="3">
    <source>
        <dbReference type="EMBL" id="GFN92306.1"/>
    </source>
</evidence>
<evidence type="ECO:0000256" key="1">
    <source>
        <dbReference type="PROSITE-ProRule" id="PRU00047"/>
    </source>
</evidence>
<dbReference type="GO" id="GO:0008270">
    <property type="term" value="F:zinc ion binding"/>
    <property type="evidence" value="ECO:0007669"/>
    <property type="project" value="UniProtKB-KW"/>
</dbReference>
<keyword evidence="4" id="KW-1185">Reference proteome</keyword>
<evidence type="ECO:0000259" key="2">
    <source>
        <dbReference type="PROSITE" id="PS50158"/>
    </source>
</evidence>
<feature type="domain" description="CCHC-type" evidence="2">
    <location>
        <begin position="173"/>
        <end position="186"/>
    </location>
</feature>
<dbReference type="EMBL" id="BLXT01002238">
    <property type="protein sequence ID" value="GFN92306.1"/>
    <property type="molecule type" value="Genomic_DNA"/>
</dbReference>
<keyword evidence="1" id="KW-0479">Metal-binding</keyword>
<dbReference type="GO" id="GO:0003676">
    <property type="term" value="F:nucleic acid binding"/>
    <property type="evidence" value="ECO:0007669"/>
    <property type="project" value="InterPro"/>
</dbReference>
<dbReference type="InterPro" id="IPR036875">
    <property type="entry name" value="Znf_CCHC_sf"/>
</dbReference>